<organism evidence="3 4">
    <name type="scientific">Uabimicrobium amorphum</name>
    <dbReference type="NCBI Taxonomy" id="2596890"/>
    <lineage>
        <taxon>Bacteria</taxon>
        <taxon>Pseudomonadati</taxon>
        <taxon>Planctomycetota</taxon>
        <taxon>Candidatus Uabimicrobiia</taxon>
        <taxon>Candidatus Uabimicrobiales</taxon>
        <taxon>Candidatus Uabimicrobiaceae</taxon>
        <taxon>Candidatus Uabimicrobium</taxon>
    </lineage>
</organism>
<dbReference type="RefSeq" id="WP_151968779.1">
    <property type="nucleotide sequence ID" value="NZ_AP019860.1"/>
</dbReference>
<accession>A0A5S9F3F6</accession>
<evidence type="ECO:0000313" key="3">
    <source>
        <dbReference type="EMBL" id="BBM84636.1"/>
    </source>
</evidence>
<protein>
    <recommendedName>
        <fullName evidence="2">DUF3592 domain-containing protein</fullName>
    </recommendedName>
</protein>
<dbReference type="Proteomes" id="UP000326354">
    <property type="component" value="Chromosome"/>
</dbReference>
<reference evidence="3 4" key="1">
    <citation type="submission" date="2019-08" db="EMBL/GenBank/DDBJ databases">
        <title>Complete genome sequence of Candidatus Uab amorphum.</title>
        <authorList>
            <person name="Shiratori T."/>
            <person name="Suzuki S."/>
            <person name="Kakizawa Y."/>
            <person name="Ishida K."/>
        </authorList>
    </citation>
    <scope>NUCLEOTIDE SEQUENCE [LARGE SCALE GENOMIC DNA]</scope>
    <source>
        <strain evidence="3 4">SRT547</strain>
    </source>
</reference>
<evidence type="ECO:0000259" key="2">
    <source>
        <dbReference type="Pfam" id="PF12158"/>
    </source>
</evidence>
<dbReference type="AlphaFoldDB" id="A0A5S9F3F6"/>
<gene>
    <name evidence="3" type="ORF">UABAM_02997</name>
</gene>
<proteinExistence type="predicted"/>
<dbReference type="KEGG" id="uam:UABAM_02997"/>
<keyword evidence="4" id="KW-1185">Reference proteome</keyword>
<dbReference type="Pfam" id="PF12158">
    <property type="entry name" value="DUF3592"/>
    <property type="match status" value="1"/>
</dbReference>
<dbReference type="InterPro" id="IPR021994">
    <property type="entry name" value="DUF3592"/>
</dbReference>
<keyword evidence="1" id="KW-0472">Membrane</keyword>
<keyword evidence="1" id="KW-0812">Transmembrane</keyword>
<feature type="domain" description="DUF3592" evidence="2">
    <location>
        <begin position="41"/>
        <end position="109"/>
    </location>
</feature>
<name>A0A5S9F3F6_UABAM</name>
<dbReference type="EMBL" id="AP019860">
    <property type="protein sequence ID" value="BBM84636.1"/>
    <property type="molecule type" value="Genomic_DNA"/>
</dbReference>
<keyword evidence="1" id="KW-1133">Transmembrane helix</keyword>
<evidence type="ECO:0000313" key="4">
    <source>
        <dbReference type="Proteomes" id="UP000326354"/>
    </source>
</evidence>
<feature type="transmembrane region" description="Helical" evidence="1">
    <location>
        <begin position="7"/>
        <end position="25"/>
    </location>
</feature>
<evidence type="ECO:0000256" key="1">
    <source>
        <dbReference type="SAM" id="Phobius"/>
    </source>
</evidence>
<feature type="transmembrane region" description="Helical" evidence="1">
    <location>
        <begin position="124"/>
        <end position="143"/>
    </location>
</feature>
<sequence length="159" mass="18241">MQTALRIMAVIFIYWGVTSLFSSPAEFENKLDTYKPVIGHILHWEVVYIESDNKRIDGMSSHRPTVSYIVDGQQYTVKSSIAFPGNPDQMTGVTTVYYNPTNPQEAEVQQYFDQKKDNKEIDDLFSMPKAFILAMIGIGLFLFSNSQTFKEHKVELSKR</sequence>